<evidence type="ECO:0000313" key="9">
    <source>
        <dbReference type="Proteomes" id="UP001054945"/>
    </source>
</evidence>
<evidence type="ECO:0000256" key="2">
    <source>
        <dbReference type="ARBA" id="ARBA00022692"/>
    </source>
</evidence>
<reference evidence="8 9" key="1">
    <citation type="submission" date="2021-06" db="EMBL/GenBank/DDBJ databases">
        <title>Caerostris extrusa draft genome.</title>
        <authorList>
            <person name="Kono N."/>
            <person name="Arakawa K."/>
        </authorList>
    </citation>
    <scope>NUCLEOTIDE SEQUENCE [LARGE SCALE GENOMIC DNA]</scope>
</reference>
<evidence type="ECO:0000256" key="4">
    <source>
        <dbReference type="ARBA" id="ARBA00022737"/>
    </source>
</evidence>
<keyword evidence="2" id="KW-0812">Transmembrane</keyword>
<dbReference type="GO" id="GO:0007043">
    <property type="term" value="P:cell-cell junction assembly"/>
    <property type="evidence" value="ECO:0007669"/>
    <property type="project" value="TreeGrafter"/>
</dbReference>
<dbReference type="PANTHER" id="PTHR24027">
    <property type="entry name" value="CADHERIN-23"/>
    <property type="match status" value="1"/>
</dbReference>
<dbReference type="AlphaFoldDB" id="A0AAV4QKR0"/>
<dbReference type="PANTHER" id="PTHR24027:SF422">
    <property type="entry name" value="CADHERIN DOMAIN-CONTAINING PROTEIN"/>
    <property type="match status" value="1"/>
</dbReference>
<dbReference type="GO" id="GO:0016339">
    <property type="term" value="P:calcium-dependent cell-cell adhesion via plasma membrane cell adhesion molecules"/>
    <property type="evidence" value="ECO:0007669"/>
    <property type="project" value="TreeGrafter"/>
</dbReference>
<dbReference type="GO" id="GO:0000902">
    <property type="term" value="P:cell morphogenesis"/>
    <property type="evidence" value="ECO:0007669"/>
    <property type="project" value="TreeGrafter"/>
</dbReference>
<keyword evidence="9" id="KW-1185">Reference proteome</keyword>
<keyword evidence="5" id="KW-0106">Calcium</keyword>
<evidence type="ECO:0000256" key="7">
    <source>
        <dbReference type="ARBA" id="ARBA00023136"/>
    </source>
</evidence>
<sequence>MTPPSSHVLGRQKTLKFTSMPWKTAQREASWPTLVATDPDSNIAEYRIEPENEVISVKSRVDYESIQESGFQNLLSCNSATENSPQGTSVAGRNAIDSDAETWCHQVFHCLVKEVFDFHHRSKKMFISNLEDRNDNPPMFSQREYEASIVSNLPISPPSSVLQLTAEDRDIGENAKIPYSIISGNEKGRQPMYSLEEKFCPEFQIEVVLPKIKTFSQGVEKMH</sequence>
<dbReference type="Gene3D" id="2.60.40.60">
    <property type="entry name" value="Cadherins"/>
    <property type="match status" value="1"/>
</dbReference>
<dbReference type="GO" id="GO:0045296">
    <property type="term" value="F:cadherin binding"/>
    <property type="evidence" value="ECO:0007669"/>
    <property type="project" value="TreeGrafter"/>
</dbReference>
<keyword evidence="7" id="KW-0472">Membrane</keyword>
<dbReference type="InterPro" id="IPR015919">
    <property type="entry name" value="Cadherin-like_sf"/>
</dbReference>
<dbReference type="InterPro" id="IPR039808">
    <property type="entry name" value="Cadherin"/>
</dbReference>
<gene>
    <name evidence="8" type="primary">Cad87A_3</name>
    <name evidence="8" type="ORF">CEXT_173741</name>
</gene>
<dbReference type="CDD" id="cd11304">
    <property type="entry name" value="Cadherin_repeat"/>
    <property type="match status" value="1"/>
</dbReference>
<evidence type="ECO:0000256" key="6">
    <source>
        <dbReference type="ARBA" id="ARBA00022989"/>
    </source>
</evidence>
<name>A0AAV4QKR0_CAEEX</name>
<dbReference type="GO" id="GO:0016342">
    <property type="term" value="C:catenin complex"/>
    <property type="evidence" value="ECO:0007669"/>
    <property type="project" value="TreeGrafter"/>
</dbReference>
<dbReference type="GO" id="GO:0034332">
    <property type="term" value="P:adherens junction organization"/>
    <property type="evidence" value="ECO:0007669"/>
    <property type="project" value="TreeGrafter"/>
</dbReference>
<evidence type="ECO:0000256" key="5">
    <source>
        <dbReference type="ARBA" id="ARBA00022837"/>
    </source>
</evidence>
<dbReference type="GO" id="GO:0008013">
    <property type="term" value="F:beta-catenin binding"/>
    <property type="evidence" value="ECO:0007669"/>
    <property type="project" value="TreeGrafter"/>
</dbReference>
<comment type="subcellular location">
    <subcellularLocation>
        <location evidence="1">Membrane</location>
        <topology evidence="1">Single-pass membrane protein</topology>
    </subcellularLocation>
</comment>
<evidence type="ECO:0000256" key="1">
    <source>
        <dbReference type="ARBA" id="ARBA00004167"/>
    </source>
</evidence>
<dbReference type="GO" id="GO:0016477">
    <property type="term" value="P:cell migration"/>
    <property type="evidence" value="ECO:0007669"/>
    <property type="project" value="TreeGrafter"/>
</dbReference>
<dbReference type="Proteomes" id="UP001054945">
    <property type="component" value="Unassembled WGS sequence"/>
</dbReference>
<dbReference type="GO" id="GO:0005509">
    <property type="term" value="F:calcium ion binding"/>
    <property type="evidence" value="ECO:0007669"/>
    <property type="project" value="InterPro"/>
</dbReference>
<keyword evidence="3" id="KW-0732">Signal</keyword>
<keyword evidence="6" id="KW-1133">Transmembrane helix</keyword>
<dbReference type="GO" id="GO:0005912">
    <property type="term" value="C:adherens junction"/>
    <property type="evidence" value="ECO:0007669"/>
    <property type="project" value="TreeGrafter"/>
</dbReference>
<evidence type="ECO:0000256" key="3">
    <source>
        <dbReference type="ARBA" id="ARBA00022729"/>
    </source>
</evidence>
<evidence type="ECO:0000313" key="8">
    <source>
        <dbReference type="EMBL" id="GIY08013.1"/>
    </source>
</evidence>
<proteinExistence type="predicted"/>
<dbReference type="EMBL" id="BPLR01006191">
    <property type="protein sequence ID" value="GIY08013.1"/>
    <property type="molecule type" value="Genomic_DNA"/>
</dbReference>
<comment type="caution">
    <text evidence="8">The sequence shown here is derived from an EMBL/GenBank/DDBJ whole genome shotgun (WGS) entry which is preliminary data.</text>
</comment>
<dbReference type="SUPFAM" id="SSF49313">
    <property type="entry name" value="Cadherin-like"/>
    <property type="match status" value="1"/>
</dbReference>
<accession>A0AAV4QKR0</accession>
<organism evidence="8 9">
    <name type="scientific">Caerostris extrusa</name>
    <name type="common">Bark spider</name>
    <name type="synonym">Caerostris bankana</name>
    <dbReference type="NCBI Taxonomy" id="172846"/>
    <lineage>
        <taxon>Eukaryota</taxon>
        <taxon>Metazoa</taxon>
        <taxon>Ecdysozoa</taxon>
        <taxon>Arthropoda</taxon>
        <taxon>Chelicerata</taxon>
        <taxon>Arachnida</taxon>
        <taxon>Araneae</taxon>
        <taxon>Araneomorphae</taxon>
        <taxon>Entelegynae</taxon>
        <taxon>Araneoidea</taxon>
        <taxon>Araneidae</taxon>
        <taxon>Caerostris</taxon>
    </lineage>
</organism>
<keyword evidence="4" id="KW-0677">Repeat</keyword>
<dbReference type="GO" id="GO:0044331">
    <property type="term" value="P:cell-cell adhesion mediated by cadherin"/>
    <property type="evidence" value="ECO:0007669"/>
    <property type="project" value="TreeGrafter"/>
</dbReference>
<protein>
    <submittedName>
        <fullName evidence="8">Cadherin-87A</fullName>
    </submittedName>
</protein>